<evidence type="ECO:0000256" key="1">
    <source>
        <dbReference type="ARBA" id="ARBA00004123"/>
    </source>
</evidence>
<comment type="subcellular location">
    <subcellularLocation>
        <location evidence="1">Nucleus</location>
    </subcellularLocation>
</comment>
<feature type="compositionally biased region" description="Basic residues" evidence="9">
    <location>
        <begin position="82"/>
        <end position="97"/>
    </location>
</feature>
<evidence type="ECO:0000256" key="9">
    <source>
        <dbReference type="SAM" id="MobiDB-lite"/>
    </source>
</evidence>
<feature type="domain" description="Helicase ATP-binding" evidence="10">
    <location>
        <begin position="162"/>
        <end position="308"/>
    </location>
</feature>
<evidence type="ECO:0000313" key="13">
    <source>
        <dbReference type="Proteomes" id="UP000664859"/>
    </source>
</evidence>
<evidence type="ECO:0000256" key="4">
    <source>
        <dbReference type="ARBA" id="ARBA00022801"/>
    </source>
</evidence>
<dbReference type="SMART" id="SM00487">
    <property type="entry name" value="DEXDc"/>
    <property type="match status" value="1"/>
</dbReference>
<keyword evidence="3" id="KW-0547">Nucleotide-binding</keyword>
<accession>A0A835ZBT7</accession>
<dbReference type="InterPro" id="IPR000330">
    <property type="entry name" value="SNF2_N"/>
</dbReference>
<dbReference type="InterPro" id="IPR027417">
    <property type="entry name" value="P-loop_NTPase"/>
</dbReference>
<comment type="similarity">
    <text evidence="2">Belongs to the SNF2/RAD54 helicase family.</text>
</comment>
<dbReference type="SMART" id="SM00490">
    <property type="entry name" value="HELICc"/>
    <property type="match status" value="1"/>
</dbReference>
<proteinExistence type="inferred from homology"/>
<evidence type="ECO:0000256" key="7">
    <source>
        <dbReference type="ARBA" id="ARBA00023054"/>
    </source>
</evidence>
<evidence type="ECO:0000256" key="8">
    <source>
        <dbReference type="ARBA" id="ARBA00023242"/>
    </source>
</evidence>
<name>A0A835ZBT7_9STRA</name>
<dbReference type="OrthoDB" id="5857104at2759"/>
<evidence type="ECO:0000256" key="5">
    <source>
        <dbReference type="ARBA" id="ARBA00022806"/>
    </source>
</evidence>
<evidence type="ECO:0000313" key="12">
    <source>
        <dbReference type="EMBL" id="KAG5190171.1"/>
    </source>
</evidence>
<keyword evidence="7" id="KW-0175">Coiled coil</keyword>
<keyword evidence="8" id="KW-0539">Nucleus</keyword>
<keyword evidence="13" id="KW-1185">Reference proteome</keyword>
<feature type="domain" description="Helicase C-terminal" evidence="11">
    <location>
        <begin position="458"/>
        <end position="611"/>
    </location>
</feature>
<dbReference type="PANTHER" id="PTHR10799">
    <property type="entry name" value="SNF2/RAD54 HELICASE FAMILY"/>
    <property type="match status" value="1"/>
</dbReference>
<dbReference type="InterPro" id="IPR049730">
    <property type="entry name" value="SNF2/RAD54-like_C"/>
</dbReference>
<dbReference type="GO" id="GO:0016787">
    <property type="term" value="F:hydrolase activity"/>
    <property type="evidence" value="ECO:0007669"/>
    <property type="project" value="UniProtKB-KW"/>
</dbReference>
<dbReference type="SUPFAM" id="SSF52540">
    <property type="entry name" value="P-loop containing nucleoside triphosphate hydrolases"/>
    <property type="match status" value="2"/>
</dbReference>
<dbReference type="Proteomes" id="UP000664859">
    <property type="component" value="Unassembled WGS sequence"/>
</dbReference>
<keyword evidence="5" id="KW-0347">Helicase</keyword>
<dbReference type="GO" id="GO:0004386">
    <property type="term" value="F:helicase activity"/>
    <property type="evidence" value="ECO:0007669"/>
    <property type="project" value="UniProtKB-KW"/>
</dbReference>
<dbReference type="EMBL" id="JAFCMP010000038">
    <property type="protein sequence ID" value="KAG5190171.1"/>
    <property type="molecule type" value="Genomic_DNA"/>
</dbReference>
<feature type="region of interest" description="Disordered" evidence="9">
    <location>
        <begin position="61"/>
        <end position="118"/>
    </location>
</feature>
<reference evidence="12" key="1">
    <citation type="submission" date="2021-02" db="EMBL/GenBank/DDBJ databases">
        <title>First Annotated Genome of the Yellow-green Alga Tribonema minus.</title>
        <authorList>
            <person name="Mahan K.M."/>
        </authorList>
    </citation>
    <scope>NUCLEOTIDE SEQUENCE</scope>
    <source>
        <strain evidence="12">UTEX B ZZ1240</strain>
    </source>
</reference>
<dbReference type="PROSITE" id="PS51194">
    <property type="entry name" value="HELICASE_CTER"/>
    <property type="match status" value="1"/>
</dbReference>
<comment type="caution">
    <text evidence="12">The sequence shown here is derived from an EMBL/GenBank/DDBJ whole genome shotgun (WGS) entry which is preliminary data.</text>
</comment>
<dbReference type="InterPro" id="IPR038718">
    <property type="entry name" value="SNF2-like_sf"/>
</dbReference>
<dbReference type="Pfam" id="PF00271">
    <property type="entry name" value="Helicase_C"/>
    <property type="match status" value="1"/>
</dbReference>
<organism evidence="12 13">
    <name type="scientific">Tribonema minus</name>
    <dbReference type="NCBI Taxonomy" id="303371"/>
    <lineage>
        <taxon>Eukaryota</taxon>
        <taxon>Sar</taxon>
        <taxon>Stramenopiles</taxon>
        <taxon>Ochrophyta</taxon>
        <taxon>PX clade</taxon>
        <taxon>Xanthophyceae</taxon>
        <taxon>Tribonematales</taxon>
        <taxon>Tribonemataceae</taxon>
        <taxon>Tribonema</taxon>
    </lineage>
</organism>
<dbReference type="InterPro" id="IPR014001">
    <property type="entry name" value="Helicase_ATP-bd"/>
</dbReference>
<dbReference type="AlphaFoldDB" id="A0A835ZBT7"/>
<dbReference type="Pfam" id="PF00176">
    <property type="entry name" value="SNF2-rel_dom"/>
    <property type="match status" value="1"/>
</dbReference>
<evidence type="ECO:0000259" key="10">
    <source>
        <dbReference type="PROSITE" id="PS51192"/>
    </source>
</evidence>
<dbReference type="GO" id="GO:0005524">
    <property type="term" value="F:ATP binding"/>
    <property type="evidence" value="ECO:0007669"/>
    <property type="project" value="UniProtKB-KW"/>
</dbReference>
<evidence type="ECO:0000256" key="3">
    <source>
        <dbReference type="ARBA" id="ARBA00022741"/>
    </source>
</evidence>
<evidence type="ECO:0000256" key="6">
    <source>
        <dbReference type="ARBA" id="ARBA00022840"/>
    </source>
</evidence>
<evidence type="ECO:0000256" key="2">
    <source>
        <dbReference type="ARBA" id="ARBA00007025"/>
    </source>
</evidence>
<dbReference type="InterPro" id="IPR001650">
    <property type="entry name" value="Helicase_C-like"/>
</dbReference>
<dbReference type="Gene3D" id="3.40.50.10810">
    <property type="entry name" value="Tandem AAA-ATPase domain"/>
    <property type="match status" value="1"/>
</dbReference>
<dbReference type="Gene3D" id="3.40.50.300">
    <property type="entry name" value="P-loop containing nucleotide triphosphate hydrolases"/>
    <property type="match status" value="1"/>
</dbReference>
<dbReference type="CDD" id="cd18793">
    <property type="entry name" value="SF2_C_SNF"/>
    <property type="match status" value="1"/>
</dbReference>
<protein>
    <submittedName>
        <fullName evidence="12">P-loop containing nucleoside triphosphate hydrolase protein</fullName>
    </submittedName>
</protein>
<keyword evidence="4 12" id="KW-0378">Hydrolase</keyword>
<sequence>MASAEEGREWATIEHAAAKTRAEDMNQPIEDRFHGDASKLETLLNQAGAYSQFLLQEEEKVQQQPLTATAAGAPEPVQAKTAGKKRSSPHPGKKPKQAKLAQSKKSMDEAAGKMAQERVHAASDPYGFKQPKLMTGGTLKDFQLEGVRWLINLFQNGKSNNVIGLLAALREMNVAGPFIICAPLATLPNWVSEIKRWCPAISCILYHGSKADREEVRKGPLNAAKATDINFPVVVTSYDICIIDRPHLQRYPWKYLVVDEGQRIKKKDCRLVRELKLLPSESRLLLTGTPIQNTLEELWSLLNFVNPGLFDDLLVFRSWFRFGTIGKDVTVDKIISEEQQAKVVTRLHEILRPFLLRRLKRDVLQVEIPPKCEIVVYAGMTRLQRTYYSLVETGTLRETLLELGIEGAAEISQINISMNLRKVCQHPYLFGEPRDKSGEYVGTTNPETLVAASGKLALLDRLLTKLRKQGHKVLVFSQMTSMLSILEDYVRHRRWGYCRIDGSSPLAGRQASIDAFNAGAMEEDLVIFLLSTRAGGLGINLAAADTVILYDSDWNPHQDTQAQDRCHRIGQQHPVVVYRLLTMASVEIEMMEKQMSKKKLERMAIAGGDFRKVGRRSRGALTPQALRRLLADEIANLRQRAEAGPETAAVNAQSTTEGAISEDELDVIMDRQRIFGDYAVYSNRSGVPPTEGDLIPKEGHMYDFVDPSIDFMLDNKLPE</sequence>
<feature type="compositionally biased region" description="Basic and acidic residues" evidence="9">
    <location>
        <begin position="105"/>
        <end position="118"/>
    </location>
</feature>
<keyword evidence="6" id="KW-0067">ATP-binding</keyword>
<dbReference type="FunFam" id="3.40.50.10810:FF:000015">
    <property type="entry name" value="lymphoid-specific helicase isoform X1"/>
    <property type="match status" value="1"/>
</dbReference>
<dbReference type="PROSITE" id="PS51192">
    <property type="entry name" value="HELICASE_ATP_BIND_1"/>
    <property type="match status" value="1"/>
</dbReference>
<evidence type="ECO:0000259" key="11">
    <source>
        <dbReference type="PROSITE" id="PS51194"/>
    </source>
</evidence>
<dbReference type="GO" id="GO:0005634">
    <property type="term" value="C:nucleus"/>
    <property type="evidence" value="ECO:0007669"/>
    <property type="project" value="UniProtKB-SubCell"/>
</dbReference>
<gene>
    <name evidence="12" type="ORF">JKP88DRAFT_259861</name>
</gene>